<sequence length="25" mass="2926">MLFGKSRFRLVISIFLDQGERTTNP</sequence>
<proteinExistence type="predicted"/>
<organism evidence="1 2">
    <name type="scientific">Blastopirellula marina DSM 3645</name>
    <dbReference type="NCBI Taxonomy" id="314230"/>
    <lineage>
        <taxon>Bacteria</taxon>
        <taxon>Pseudomonadati</taxon>
        <taxon>Planctomycetota</taxon>
        <taxon>Planctomycetia</taxon>
        <taxon>Pirellulales</taxon>
        <taxon>Pirellulaceae</taxon>
        <taxon>Blastopirellula</taxon>
    </lineage>
</organism>
<accession>A3ZVI6</accession>
<gene>
    <name evidence="1" type="ORF">DSM3645_02613</name>
</gene>
<evidence type="ECO:0000313" key="2">
    <source>
        <dbReference type="Proteomes" id="UP000004358"/>
    </source>
</evidence>
<dbReference type="AlphaFoldDB" id="A3ZVI6"/>
<comment type="caution">
    <text evidence="1">The sequence shown here is derived from an EMBL/GenBank/DDBJ whole genome shotgun (WGS) entry which is preliminary data.</text>
</comment>
<dbReference type="EMBL" id="AANZ01000014">
    <property type="protein sequence ID" value="EAQ79332.1"/>
    <property type="molecule type" value="Genomic_DNA"/>
</dbReference>
<evidence type="ECO:0000313" key="1">
    <source>
        <dbReference type="EMBL" id="EAQ79332.1"/>
    </source>
</evidence>
<name>A3ZVI6_9BACT</name>
<dbReference type="HOGENOM" id="CLU_3418753_0_0_0"/>
<dbReference type="Proteomes" id="UP000004358">
    <property type="component" value="Unassembled WGS sequence"/>
</dbReference>
<protein>
    <submittedName>
        <fullName evidence="1">Uncharacterized protein</fullName>
    </submittedName>
</protein>
<reference evidence="1 2" key="1">
    <citation type="submission" date="2006-02" db="EMBL/GenBank/DDBJ databases">
        <authorList>
            <person name="Amann R."/>
            <person name="Ferriera S."/>
            <person name="Johnson J."/>
            <person name="Kravitz S."/>
            <person name="Halpern A."/>
            <person name="Remington K."/>
            <person name="Beeson K."/>
            <person name="Tran B."/>
            <person name="Rogers Y.-H."/>
            <person name="Friedman R."/>
            <person name="Venter J.C."/>
        </authorList>
    </citation>
    <scope>NUCLEOTIDE SEQUENCE [LARGE SCALE GENOMIC DNA]</scope>
    <source>
        <strain evidence="1 2">DSM 3645</strain>
    </source>
</reference>